<accession>A0A6P3WS04</accession>
<dbReference type="OrthoDB" id="8190439at2759"/>
<dbReference type="AlphaFoldDB" id="A0A6P3WS04"/>
<feature type="compositionally biased region" description="Polar residues" evidence="1">
    <location>
        <begin position="37"/>
        <end position="52"/>
    </location>
</feature>
<protein>
    <submittedName>
        <fullName evidence="3">Uncharacterized protein LOC106741406</fullName>
    </submittedName>
</protein>
<evidence type="ECO:0000313" key="2">
    <source>
        <dbReference type="Proteomes" id="UP000515204"/>
    </source>
</evidence>
<feature type="compositionally biased region" description="Acidic residues" evidence="1">
    <location>
        <begin position="87"/>
        <end position="96"/>
    </location>
</feature>
<sequence>MDLVYMPEVFIYGSFRSPQYRDYELSWNKEYLHNRKSSQTQWQRYPSEQPEQVTKETCHLCRETKRRSLAAYIRSKSRSDSNNGIHEEEEEEEEQEEKVTAGKGRDEVVDKKAINVEQNKSAKASAQDRK</sequence>
<reference evidence="3" key="1">
    <citation type="submission" date="2025-08" db="UniProtKB">
        <authorList>
            <consortium name="RefSeq"/>
        </authorList>
    </citation>
    <scope>IDENTIFICATION</scope>
</reference>
<name>A0A6P3WS04_DINQU</name>
<feature type="region of interest" description="Disordered" evidence="1">
    <location>
        <begin position="72"/>
        <end position="130"/>
    </location>
</feature>
<keyword evidence="2" id="KW-1185">Reference proteome</keyword>
<feature type="compositionally biased region" description="Basic and acidic residues" evidence="1">
    <location>
        <begin position="97"/>
        <end position="114"/>
    </location>
</feature>
<evidence type="ECO:0000256" key="1">
    <source>
        <dbReference type="SAM" id="MobiDB-lite"/>
    </source>
</evidence>
<dbReference type="KEGG" id="dqu:106741406"/>
<organism evidence="2 3">
    <name type="scientific">Dinoponera quadriceps</name>
    <name type="common">South American ant</name>
    <dbReference type="NCBI Taxonomy" id="609295"/>
    <lineage>
        <taxon>Eukaryota</taxon>
        <taxon>Metazoa</taxon>
        <taxon>Ecdysozoa</taxon>
        <taxon>Arthropoda</taxon>
        <taxon>Hexapoda</taxon>
        <taxon>Insecta</taxon>
        <taxon>Pterygota</taxon>
        <taxon>Neoptera</taxon>
        <taxon>Endopterygota</taxon>
        <taxon>Hymenoptera</taxon>
        <taxon>Apocrita</taxon>
        <taxon>Aculeata</taxon>
        <taxon>Formicoidea</taxon>
        <taxon>Formicidae</taxon>
        <taxon>Ponerinae</taxon>
        <taxon>Ponerini</taxon>
        <taxon>Dinoponera</taxon>
    </lineage>
</organism>
<proteinExistence type="predicted"/>
<dbReference type="RefSeq" id="XP_014468890.1">
    <property type="nucleotide sequence ID" value="XM_014613404.1"/>
</dbReference>
<dbReference type="Proteomes" id="UP000515204">
    <property type="component" value="Unplaced"/>
</dbReference>
<evidence type="ECO:0000313" key="3">
    <source>
        <dbReference type="RefSeq" id="XP_014468890.1"/>
    </source>
</evidence>
<feature type="region of interest" description="Disordered" evidence="1">
    <location>
        <begin position="37"/>
        <end position="57"/>
    </location>
</feature>
<dbReference type="GeneID" id="106741406"/>
<gene>
    <name evidence="3" type="primary">LOC106741406</name>
</gene>